<comment type="caution">
    <text evidence="1">The sequence shown here is derived from an EMBL/GenBank/DDBJ whole genome shotgun (WGS) entry which is preliminary data.</text>
</comment>
<dbReference type="SUPFAM" id="SSF82171">
    <property type="entry name" value="DPP6 N-terminal domain-like"/>
    <property type="match status" value="1"/>
</dbReference>
<dbReference type="Gene3D" id="2.120.10.30">
    <property type="entry name" value="TolB, C-terminal domain"/>
    <property type="match status" value="1"/>
</dbReference>
<dbReference type="EMBL" id="BARS01007257">
    <property type="protein sequence ID" value="GAF80556.1"/>
    <property type="molecule type" value="Genomic_DNA"/>
</dbReference>
<organism evidence="1">
    <name type="scientific">marine sediment metagenome</name>
    <dbReference type="NCBI Taxonomy" id="412755"/>
    <lineage>
        <taxon>unclassified sequences</taxon>
        <taxon>metagenomes</taxon>
        <taxon>ecological metagenomes</taxon>
    </lineage>
</organism>
<sequence length="220" mass="24567">MALVGFLWGEVRFAGPDLSDTYLVVFKVRSDSPGCGAYDTLLTMDLETRTLTQLTHFPERLVYLAGRKVLQLQNRFGVFHSDPTLSNFQPYPLFPSLIADNRILQGSLSPVKLSPNGRYLLYLEGSSPAFGDLFFIDLDKGNRQLVSKKIEIDLASTPIVWAPDSSFFVYSKNGVIYYMSVRQLGEQRGVEESYRQIGPGRIGAMSPGGETSLYYVRANS</sequence>
<gene>
    <name evidence="1" type="ORF">S01H1_14000</name>
</gene>
<evidence type="ECO:0008006" key="2">
    <source>
        <dbReference type="Google" id="ProtNLM"/>
    </source>
</evidence>
<accession>X0SZL2</accession>
<feature type="non-terminal residue" evidence="1">
    <location>
        <position position="220"/>
    </location>
</feature>
<proteinExistence type="predicted"/>
<dbReference type="InterPro" id="IPR011042">
    <property type="entry name" value="6-blade_b-propeller_TolB-like"/>
</dbReference>
<evidence type="ECO:0000313" key="1">
    <source>
        <dbReference type="EMBL" id="GAF80556.1"/>
    </source>
</evidence>
<protein>
    <recommendedName>
        <fullName evidence="2">Dipeptidylpeptidase IV N-terminal domain-containing protein</fullName>
    </recommendedName>
</protein>
<dbReference type="AlphaFoldDB" id="X0SZL2"/>
<name>X0SZL2_9ZZZZ</name>
<reference evidence="1" key="1">
    <citation type="journal article" date="2014" name="Front. Microbiol.">
        <title>High frequency of phylogenetically diverse reductive dehalogenase-homologous genes in deep subseafloor sedimentary metagenomes.</title>
        <authorList>
            <person name="Kawai M."/>
            <person name="Futagami T."/>
            <person name="Toyoda A."/>
            <person name="Takaki Y."/>
            <person name="Nishi S."/>
            <person name="Hori S."/>
            <person name="Arai W."/>
            <person name="Tsubouchi T."/>
            <person name="Morono Y."/>
            <person name="Uchiyama I."/>
            <person name="Ito T."/>
            <person name="Fujiyama A."/>
            <person name="Inagaki F."/>
            <person name="Takami H."/>
        </authorList>
    </citation>
    <scope>NUCLEOTIDE SEQUENCE</scope>
    <source>
        <strain evidence="1">Expedition CK06-06</strain>
    </source>
</reference>